<dbReference type="RefSeq" id="XP_005725101.1">
    <property type="nucleotide sequence ID" value="XM_005725044.1"/>
</dbReference>
<evidence type="ECO:0000313" key="3">
    <source>
        <dbReference type="RefSeq" id="XP_005725101.1"/>
    </source>
</evidence>
<gene>
    <name evidence="3" type="primary">LOC102200162</name>
</gene>
<dbReference type="GeneID" id="102200162"/>
<name>A0A9Y3QWI4_9CICH</name>
<proteinExistence type="predicted"/>
<sequence length="255" mass="28629">MLKEMKIQMNKVQDFLDAHINLLEDLRKSQPLQNQDKGYLSSGPVKRHNSQTSDPPQMQQGSSSSSENSQTSDLPEIQQATLKYKMVISGKTFNAHQQILEKVKALSEEPDLNLIEQEDSNQDCQAIIVFCPIVSRMGTDIDAAMTQVKGSQPVILVLMHHAHEPKHVNFMKTRDGVSNVVLPFHVFYHETVHGLLQCQQNNDAISEIRKALLQYADIQTIKDTSGKTQNVAASNYGGIISIPLMRVQTFLKKFS</sequence>
<evidence type="ECO:0000313" key="2">
    <source>
        <dbReference type="Proteomes" id="UP000695023"/>
    </source>
</evidence>
<dbReference type="AlphaFoldDB" id="A0A9Y3QWI4"/>
<organism evidence="2 3">
    <name type="scientific">Pundamilia nyererei</name>
    <dbReference type="NCBI Taxonomy" id="303518"/>
    <lineage>
        <taxon>Eukaryota</taxon>
        <taxon>Metazoa</taxon>
        <taxon>Chordata</taxon>
        <taxon>Craniata</taxon>
        <taxon>Vertebrata</taxon>
        <taxon>Euteleostomi</taxon>
        <taxon>Actinopterygii</taxon>
        <taxon>Neopterygii</taxon>
        <taxon>Teleostei</taxon>
        <taxon>Neoteleostei</taxon>
        <taxon>Acanthomorphata</taxon>
        <taxon>Ovalentaria</taxon>
        <taxon>Cichlomorphae</taxon>
        <taxon>Cichliformes</taxon>
        <taxon>Cichlidae</taxon>
        <taxon>African cichlids</taxon>
        <taxon>Pseudocrenilabrinae</taxon>
        <taxon>Haplochromini</taxon>
        <taxon>Pundamilia</taxon>
    </lineage>
</organism>
<feature type="region of interest" description="Disordered" evidence="1">
    <location>
        <begin position="29"/>
        <end position="74"/>
    </location>
</feature>
<protein>
    <submittedName>
        <fullName evidence="3">Uncharacterized protein LOC102200162</fullName>
    </submittedName>
</protein>
<dbReference type="Proteomes" id="UP000695023">
    <property type="component" value="Unplaced"/>
</dbReference>
<accession>A0A9Y3QWI4</accession>
<dbReference type="PANTHER" id="PTHR34488:SF1">
    <property type="entry name" value="SI:CH211-245H14.1-RELATED"/>
    <property type="match status" value="1"/>
</dbReference>
<dbReference type="PANTHER" id="PTHR34488">
    <property type="entry name" value="SI:CH211-245H14.1-RELATED"/>
    <property type="match status" value="1"/>
</dbReference>
<evidence type="ECO:0000256" key="1">
    <source>
        <dbReference type="SAM" id="MobiDB-lite"/>
    </source>
</evidence>
<reference evidence="3" key="1">
    <citation type="submission" date="2025-08" db="UniProtKB">
        <authorList>
            <consortium name="RefSeq"/>
        </authorList>
    </citation>
    <scope>IDENTIFICATION</scope>
</reference>
<feature type="compositionally biased region" description="Low complexity" evidence="1">
    <location>
        <begin position="57"/>
        <end position="72"/>
    </location>
</feature>
<keyword evidence="2" id="KW-1185">Reference proteome</keyword>